<comment type="caution">
    <text evidence="2">The sequence shown here is derived from an EMBL/GenBank/DDBJ whole genome shotgun (WGS) entry which is preliminary data.</text>
</comment>
<dbReference type="PROSITE" id="PS51462">
    <property type="entry name" value="NUDIX"/>
    <property type="match status" value="1"/>
</dbReference>
<keyword evidence="3" id="KW-1185">Reference proteome</keyword>
<dbReference type="Gene3D" id="3.90.79.10">
    <property type="entry name" value="Nucleoside Triphosphate Pyrophosphohydrolase"/>
    <property type="match status" value="1"/>
</dbReference>
<reference evidence="2 3" key="1">
    <citation type="journal article" date="2011" name="J. Bacteriol.">
        <title>Complete genome sequence of Algoriphagus sp. PR1, bacterial prey of a colony-forming choanoflagellate.</title>
        <authorList>
            <person name="Alegado R.A."/>
            <person name="Ferriera S."/>
            <person name="Nusbaum C."/>
            <person name="Young S.K."/>
            <person name="Zeng Q."/>
            <person name="Imamovic A."/>
            <person name="Fairclough S.R."/>
            <person name="King N."/>
        </authorList>
    </citation>
    <scope>NUCLEOTIDE SEQUENCE [LARGE SCALE GENOMIC DNA]</scope>
    <source>
        <strain evidence="2 3">PR1</strain>
    </source>
</reference>
<dbReference type="PANTHER" id="PTHR43736:SF4">
    <property type="entry name" value="SLR1690 PROTEIN"/>
    <property type="match status" value="1"/>
</dbReference>
<dbReference type="Gene3D" id="1.10.10.10">
    <property type="entry name" value="Winged helix-like DNA-binding domain superfamily/Winged helix DNA-binding domain"/>
    <property type="match status" value="1"/>
</dbReference>
<dbReference type="HOGENOM" id="CLU_037162_3_1_10"/>
<dbReference type="Pfam" id="PF21906">
    <property type="entry name" value="WHD_NrtR"/>
    <property type="match status" value="1"/>
</dbReference>
<sequence>MDLPKGEYIPNLSYDSVIFGFSGEKLKILILEYHNTKKFALPGGFVQVVESLDDAVKRGLSERTGLDKIFLQQFQTFGSKDRHDSETMREILEKQGHFLDSHWMLDRFITVGYYALINYENVTPKPDMLSDSIGWYDYDDLPDLMMDHREIVDKALEHLRIHLDHKLLSFNLLPEKFTMKELQQVYEAILGESLNRANFQRKMLSLDILKRHDKLYTGGSHKAPFLYSFKEKNNAIG</sequence>
<dbReference type="SUPFAM" id="SSF46785">
    <property type="entry name" value="Winged helix' DNA-binding domain"/>
    <property type="match status" value="1"/>
</dbReference>
<evidence type="ECO:0000259" key="1">
    <source>
        <dbReference type="PROSITE" id="PS51462"/>
    </source>
</evidence>
<dbReference type="PANTHER" id="PTHR43736">
    <property type="entry name" value="ADP-RIBOSE PYROPHOSPHATASE"/>
    <property type="match status" value="1"/>
</dbReference>
<dbReference type="eggNOG" id="COG1051">
    <property type="taxonomic scope" value="Bacteria"/>
</dbReference>
<dbReference type="Pfam" id="PF00293">
    <property type="entry name" value="NUDIX"/>
    <property type="match status" value="1"/>
</dbReference>
<dbReference type="Proteomes" id="UP000003919">
    <property type="component" value="Unassembled WGS sequence"/>
</dbReference>
<dbReference type="RefSeq" id="WP_008201979.1">
    <property type="nucleotide sequence ID" value="NZ_CM001023.1"/>
</dbReference>
<evidence type="ECO:0000313" key="3">
    <source>
        <dbReference type="Proteomes" id="UP000003919"/>
    </source>
</evidence>
<keyword evidence="2" id="KW-0378">Hydrolase</keyword>
<dbReference type="GO" id="GO:0016787">
    <property type="term" value="F:hydrolase activity"/>
    <property type="evidence" value="ECO:0007669"/>
    <property type="project" value="UniProtKB-KW"/>
</dbReference>
<dbReference type="InterPro" id="IPR015797">
    <property type="entry name" value="NUDIX_hydrolase-like_dom_sf"/>
</dbReference>
<name>A3I0X5_9BACT</name>
<dbReference type="CDD" id="cd18873">
    <property type="entry name" value="NUDIX_NadM_like"/>
    <property type="match status" value="1"/>
</dbReference>
<evidence type="ECO:0000313" key="2">
    <source>
        <dbReference type="EMBL" id="EAZ80121.1"/>
    </source>
</evidence>
<dbReference type="EMBL" id="AAXU02000001">
    <property type="protein sequence ID" value="EAZ80121.1"/>
    <property type="molecule type" value="Genomic_DNA"/>
</dbReference>
<accession>A3I0X5</accession>
<dbReference type="InterPro" id="IPR036390">
    <property type="entry name" value="WH_DNA-bd_sf"/>
</dbReference>
<dbReference type="OrthoDB" id="9786141at2"/>
<protein>
    <submittedName>
        <fullName evidence="2">Hydrolase, NUDIX family</fullName>
    </submittedName>
</protein>
<dbReference type="STRING" id="388413.ALPR1_15869"/>
<dbReference type="InterPro" id="IPR000086">
    <property type="entry name" value="NUDIX_hydrolase_dom"/>
</dbReference>
<dbReference type="SUPFAM" id="SSF55811">
    <property type="entry name" value="Nudix"/>
    <property type="match status" value="1"/>
</dbReference>
<organism evidence="2 3">
    <name type="scientific">Algoriphagus machipongonensis</name>
    <dbReference type="NCBI Taxonomy" id="388413"/>
    <lineage>
        <taxon>Bacteria</taxon>
        <taxon>Pseudomonadati</taxon>
        <taxon>Bacteroidota</taxon>
        <taxon>Cytophagia</taxon>
        <taxon>Cytophagales</taxon>
        <taxon>Cyclobacteriaceae</taxon>
        <taxon>Algoriphagus</taxon>
    </lineage>
</organism>
<dbReference type="InterPro" id="IPR036388">
    <property type="entry name" value="WH-like_DNA-bd_sf"/>
</dbReference>
<feature type="domain" description="Nudix hydrolase" evidence="1">
    <location>
        <begin position="11"/>
        <end position="158"/>
    </location>
</feature>
<dbReference type="InterPro" id="IPR054105">
    <property type="entry name" value="WHD_NrtR"/>
</dbReference>
<proteinExistence type="predicted"/>
<gene>
    <name evidence="2" type="ORF">ALPR1_15869</name>
</gene>
<dbReference type="AlphaFoldDB" id="A3I0X5"/>